<dbReference type="CDD" id="cd10315">
    <property type="entry name" value="CBM41_pullulanase"/>
    <property type="match status" value="1"/>
</dbReference>
<dbReference type="Gene3D" id="3.20.20.80">
    <property type="entry name" value="Glycosidases"/>
    <property type="match status" value="1"/>
</dbReference>
<dbReference type="GO" id="GO:0030246">
    <property type="term" value="F:carbohydrate binding"/>
    <property type="evidence" value="ECO:0007669"/>
    <property type="project" value="InterPro"/>
</dbReference>
<dbReference type="CDD" id="cd11341">
    <property type="entry name" value="AmyAc_Pullulanase_LD-like"/>
    <property type="match status" value="1"/>
</dbReference>
<dbReference type="eggNOG" id="COG1523">
    <property type="taxonomic scope" value="Bacteria"/>
</dbReference>
<evidence type="ECO:0000256" key="1">
    <source>
        <dbReference type="ARBA" id="ARBA00008061"/>
    </source>
</evidence>
<dbReference type="PATRIC" id="fig|907348.3.peg.913"/>
<feature type="chain" id="PRO_5003609741" description="pullulanase" evidence="9">
    <location>
        <begin position="25"/>
        <end position="912"/>
    </location>
</feature>
<dbReference type="Gene3D" id="2.60.40.1110">
    <property type="match status" value="1"/>
</dbReference>
<dbReference type="Pfam" id="PF03714">
    <property type="entry name" value="PUD"/>
    <property type="match status" value="1"/>
</dbReference>
<dbReference type="EMBL" id="AGRW01000040">
    <property type="protein sequence ID" value="EIC02406.1"/>
    <property type="molecule type" value="Genomic_DNA"/>
</dbReference>
<dbReference type="EC" id="3.2.1.41" evidence="6"/>
<gene>
    <name evidence="11" type="ORF">TresaDRAFT_1853</name>
</gene>
<evidence type="ECO:0000256" key="9">
    <source>
        <dbReference type="SAM" id="SignalP"/>
    </source>
</evidence>
<dbReference type="GO" id="GO:0005975">
    <property type="term" value="P:carbohydrate metabolic process"/>
    <property type="evidence" value="ECO:0007669"/>
    <property type="project" value="InterPro"/>
</dbReference>
<evidence type="ECO:0000256" key="7">
    <source>
        <dbReference type="ARBA" id="ARBA00029618"/>
    </source>
</evidence>
<dbReference type="SMART" id="SM00642">
    <property type="entry name" value="Aamy"/>
    <property type="match status" value="1"/>
</dbReference>
<dbReference type="Pfam" id="PF18033">
    <property type="entry name" value="SpuA_C"/>
    <property type="match status" value="1"/>
</dbReference>
<keyword evidence="4" id="KW-0326">Glycosidase</keyword>
<evidence type="ECO:0000256" key="6">
    <source>
        <dbReference type="ARBA" id="ARBA00024062"/>
    </source>
</evidence>
<feature type="domain" description="Glycosyl hydrolase family 13 catalytic" evidence="10">
    <location>
        <begin position="405"/>
        <end position="809"/>
    </location>
</feature>
<dbReference type="GO" id="GO:0051060">
    <property type="term" value="F:pullulanase activity"/>
    <property type="evidence" value="ECO:0007669"/>
    <property type="project" value="UniProtKB-EC"/>
</dbReference>
<evidence type="ECO:0000256" key="4">
    <source>
        <dbReference type="ARBA" id="ARBA00023295"/>
    </source>
</evidence>
<proteinExistence type="inferred from homology"/>
<dbReference type="Gene3D" id="2.60.40.10">
    <property type="entry name" value="Immunoglobulins"/>
    <property type="match status" value="1"/>
</dbReference>
<dbReference type="SUPFAM" id="SSF81296">
    <property type="entry name" value="E set domains"/>
    <property type="match status" value="1"/>
</dbReference>
<evidence type="ECO:0000256" key="8">
    <source>
        <dbReference type="ARBA" id="ARBA00031076"/>
    </source>
</evidence>
<evidence type="ECO:0000256" key="5">
    <source>
        <dbReference type="ARBA" id="ARBA00023965"/>
    </source>
</evidence>
<dbReference type="CDD" id="cd02860">
    <property type="entry name" value="E_set_Pullulanase"/>
    <property type="match status" value="1"/>
</dbReference>
<dbReference type="Gene3D" id="2.60.40.1180">
    <property type="entry name" value="Golgi alpha-mannosidase II"/>
    <property type="match status" value="1"/>
</dbReference>
<dbReference type="SUPFAM" id="SSF49452">
    <property type="entry name" value="Starch-binding domain-like"/>
    <property type="match status" value="1"/>
</dbReference>
<dbReference type="InterPro" id="IPR014756">
    <property type="entry name" value="Ig_E-set"/>
</dbReference>
<evidence type="ECO:0000313" key="12">
    <source>
        <dbReference type="Proteomes" id="UP000003571"/>
    </source>
</evidence>
<dbReference type="InterPro" id="IPR013780">
    <property type="entry name" value="Glyco_hydro_b"/>
</dbReference>
<keyword evidence="12" id="KW-1185">Reference proteome</keyword>
<dbReference type="InterPro" id="IPR017853">
    <property type="entry name" value="GH"/>
</dbReference>
<comment type="catalytic activity">
    <reaction evidence="5">
        <text>Hydrolysis of (1-&gt;6)-alpha-D-glucosidic linkages in pullulan, amylopectin and glycogen, and in the alpha- and beta-limit dextrins of amylopectin and glycogen.</text>
        <dbReference type="EC" id="3.2.1.41"/>
    </reaction>
</comment>
<keyword evidence="3 11" id="KW-0378">Hydrolase</keyword>
<dbReference type="SUPFAM" id="SSF51445">
    <property type="entry name" value="(Trans)glycosidases"/>
    <property type="match status" value="1"/>
</dbReference>
<dbReference type="Pfam" id="PF02922">
    <property type="entry name" value="CBM_48"/>
    <property type="match status" value="1"/>
</dbReference>
<name>H7EJ92_9SPIR</name>
<dbReference type="PANTHER" id="PTHR43002">
    <property type="entry name" value="GLYCOGEN DEBRANCHING ENZYME"/>
    <property type="match status" value="1"/>
</dbReference>
<dbReference type="Proteomes" id="UP000003571">
    <property type="component" value="Unassembled WGS sequence"/>
</dbReference>
<sequence length="912" mass="99953">MKMSIAKKILPVFGAFLSAVFASAEHGQPGSFRDASPKEMKSVLALDGKIKPGDDELVVYYVRQDKKYEPWALWMWAMPGGDGGANWEYTKDWKVEDGIGYMRFKLDGSSTGGNKPVSSDGVVGLIVRQDAGWTKDGNDDRVWDISKSRKVAIFSGDGNTYAAMPYRPSILSAELVADDKIALTLSGEYGLGAGNSGFKVVSGGKSVPISRVENSKSKNVEDNMAKDVTITLAGKIDVSESLSVGNQDFLGDAKVNSQKLALALAEKTVPGFDVELGARYSAKSASFSVWAPTTSKATVNIYRKDDAKTPDFTVPMTKNASTGVWSATFDKVDPDGMFYDYTLVNAKGTVTALDPYAKSMAAYKNDGTVGRGAIVDMKSPRAIPEGGMDAPYYPLEKREDAIIYEISVRDFTISPDSGVKAEKGTYRAFIEKIPYLKELGITHVQLMPVLSFYNNNETDRRYDSRGAVNNSNYNWGYDPHNYFTPEGWYATDAADPYCRVRELRELVNECHKAGLGVLLDVVYNHMAITKFLDDIVPGYYFRTDANGKLKSNSGCGNDTATERAMMARIVRDSTEFFVREYKVDGFRFDLMGLMEAKCVENAYENCAKINPHVLFEGEGWKMYNGEGGTVGMDQGYMRKTDRVAVFNDDLRDLLKAGGFNETGLGFITGKETNGADLFRSILGNPKSYGTNQPGANIQYMTCHDGLTLHDLIAHNVGLDESKMEEKAEIIRRIKMGNTLALTAQGIAFLHGGQERGRTKPNVMLATNECVGEFVRNSYDSSDNINQIVWTLDDDYRSVLEFTKGLLALRKSTGAFRIADAKKIKKNATLLSGTDKSLVFAYSISADDGDWIVAVNAGKKKATVKAGMSLKGAEVLVDCQKAGTEAISEPVGVKISGKKLTLEPLTMTVIRKK</sequence>
<dbReference type="AlphaFoldDB" id="H7EJ92"/>
<dbReference type="InterPro" id="IPR013783">
    <property type="entry name" value="Ig-like_fold"/>
</dbReference>
<dbReference type="InterPro" id="IPR013784">
    <property type="entry name" value="Carb-bd-like_fold"/>
</dbReference>
<dbReference type="InterPro" id="IPR004193">
    <property type="entry name" value="Glyco_hydro_13_N"/>
</dbReference>
<comment type="caution">
    <text evidence="11">The sequence shown here is derived from an EMBL/GenBank/DDBJ whole genome shotgun (WGS) entry which is preliminary data.</text>
</comment>
<comment type="similarity">
    <text evidence="1">Belongs to the glycosyl hydrolase 13 family.</text>
</comment>
<feature type="signal peptide" evidence="9">
    <location>
        <begin position="1"/>
        <end position="24"/>
    </location>
</feature>
<evidence type="ECO:0000313" key="11">
    <source>
        <dbReference type="EMBL" id="EIC02406.1"/>
    </source>
</evidence>
<reference evidence="11 12" key="1">
    <citation type="submission" date="2011-09" db="EMBL/GenBank/DDBJ databases">
        <title>The draft genome of Treponema saccharophilum DSM 2985.</title>
        <authorList>
            <consortium name="US DOE Joint Genome Institute (JGI-PGF)"/>
            <person name="Lucas S."/>
            <person name="Copeland A."/>
            <person name="Lapidus A."/>
            <person name="Glavina del Rio T."/>
            <person name="Dalin E."/>
            <person name="Tice H."/>
            <person name="Bruce D."/>
            <person name="Goodwin L."/>
            <person name="Pitluck S."/>
            <person name="Peters L."/>
            <person name="Kyrpides N."/>
            <person name="Mavromatis K."/>
            <person name="Ivanova N."/>
            <person name="Markowitz V."/>
            <person name="Cheng J.-F."/>
            <person name="Hugenholtz P."/>
            <person name="Woyke T."/>
            <person name="Wu D."/>
            <person name="Gronow S."/>
            <person name="Wellnitz S."/>
            <person name="Brambilla E."/>
            <person name="Klenk H.-P."/>
            <person name="Eisen J.A."/>
        </authorList>
    </citation>
    <scope>NUCLEOTIDE SEQUENCE [LARGE SCALE GENOMIC DNA]</scope>
    <source>
        <strain evidence="11 12">DSM 2985</strain>
    </source>
</reference>
<keyword evidence="2 9" id="KW-0732">Signal</keyword>
<accession>H7EJ92</accession>
<dbReference type="InterPro" id="IPR005323">
    <property type="entry name" value="CBM41_pullulanase"/>
</dbReference>
<dbReference type="RefSeq" id="WP_002703260.1">
    <property type="nucleotide sequence ID" value="NZ_AGRW01000040.1"/>
</dbReference>
<dbReference type="STRING" id="907348.TresaDRAFT_1853"/>
<dbReference type="InterPro" id="IPR040806">
    <property type="entry name" value="SpuA_C"/>
</dbReference>
<protein>
    <recommendedName>
        <fullName evidence="6">pullulanase</fullName>
        <ecNumber evidence="6">3.2.1.41</ecNumber>
    </recommendedName>
    <alternativeName>
        <fullName evidence="7">Alpha-dextrin endo-1,6-alpha-glucosidase</fullName>
    </alternativeName>
    <alternativeName>
        <fullName evidence="8">Pullulan 6-glucanohydrolase</fullName>
    </alternativeName>
</protein>
<dbReference type="InterPro" id="IPR006047">
    <property type="entry name" value="GH13_cat_dom"/>
</dbReference>
<dbReference type="Pfam" id="PF00128">
    <property type="entry name" value="Alpha-amylase"/>
    <property type="match status" value="1"/>
</dbReference>
<evidence type="ECO:0000259" key="10">
    <source>
        <dbReference type="SMART" id="SM00642"/>
    </source>
</evidence>
<evidence type="ECO:0000256" key="2">
    <source>
        <dbReference type="ARBA" id="ARBA00022729"/>
    </source>
</evidence>
<evidence type="ECO:0000256" key="3">
    <source>
        <dbReference type="ARBA" id="ARBA00022801"/>
    </source>
</evidence>
<organism evidence="11 12">
    <name type="scientific">Treponema saccharophilum DSM 2985</name>
    <dbReference type="NCBI Taxonomy" id="907348"/>
    <lineage>
        <taxon>Bacteria</taxon>
        <taxon>Pseudomonadati</taxon>
        <taxon>Spirochaetota</taxon>
        <taxon>Spirochaetia</taxon>
        <taxon>Spirochaetales</taxon>
        <taxon>Treponemataceae</taxon>
        <taxon>Treponema</taxon>
    </lineage>
</organism>